<dbReference type="InterPro" id="IPR036038">
    <property type="entry name" value="Aminotransferase-like"/>
</dbReference>
<dbReference type="OrthoDB" id="4570776at2"/>
<dbReference type="Proteomes" id="UP000336646">
    <property type="component" value="Unassembled WGS sequence"/>
</dbReference>
<dbReference type="GO" id="GO:0003824">
    <property type="term" value="F:catalytic activity"/>
    <property type="evidence" value="ECO:0007669"/>
    <property type="project" value="InterPro"/>
</dbReference>
<proteinExistence type="predicted"/>
<comment type="caution">
    <text evidence="1">The sequence shown here is derived from an EMBL/GenBank/DDBJ whole genome shotgun (WGS) entry which is preliminary data.</text>
</comment>
<dbReference type="RefSeq" id="WP_144772474.1">
    <property type="nucleotide sequence ID" value="NZ_JALXLQ010000002.1"/>
</dbReference>
<dbReference type="Gene3D" id="3.20.10.10">
    <property type="entry name" value="D-amino Acid Aminotransferase, subunit A, domain 2"/>
    <property type="match status" value="1"/>
</dbReference>
<reference evidence="1 2" key="1">
    <citation type="submission" date="2018-12" db="EMBL/GenBank/DDBJ databases">
        <title>Corynebacterium sanguinis sp. nov., a clinically-associated and environmental corynebacterium.</title>
        <authorList>
            <person name="Gonzales-Siles L."/>
            <person name="Jaen-Luchoro D."/>
            <person name="Cardew S."/>
            <person name="Inganas E."/>
            <person name="Ohlen M."/>
            <person name="Jensie-Markopolous S."/>
            <person name="Pinyeiro-Iglesias B."/>
            <person name="Molin K."/>
            <person name="Skovbjerg S."/>
            <person name="Svensson-Stadler L."/>
            <person name="Funke G."/>
            <person name="Moore E.R.B."/>
        </authorList>
    </citation>
    <scope>NUCLEOTIDE SEQUENCE [LARGE SCALE GENOMIC DNA]</scope>
    <source>
        <strain evidence="1 2">58734</strain>
    </source>
</reference>
<name>A0A6C1U1R3_9CORY</name>
<evidence type="ECO:0000313" key="2">
    <source>
        <dbReference type="Proteomes" id="UP000336646"/>
    </source>
</evidence>
<dbReference type="InterPro" id="IPR001544">
    <property type="entry name" value="Aminotrans_IV"/>
</dbReference>
<protein>
    <recommendedName>
        <fullName evidence="3">Aminotransferase</fullName>
    </recommendedName>
</protein>
<evidence type="ECO:0000313" key="1">
    <source>
        <dbReference type="EMBL" id="TVS30036.1"/>
    </source>
</evidence>
<evidence type="ECO:0008006" key="3">
    <source>
        <dbReference type="Google" id="ProtNLM"/>
    </source>
</evidence>
<gene>
    <name evidence="1" type="ORF">EKI59_01715</name>
</gene>
<dbReference type="Pfam" id="PF01063">
    <property type="entry name" value="Aminotran_4"/>
    <property type="match status" value="1"/>
</dbReference>
<dbReference type="SUPFAM" id="SSF56752">
    <property type="entry name" value="D-aminoacid aminotransferase-like PLP-dependent enzymes"/>
    <property type="match status" value="1"/>
</dbReference>
<dbReference type="EMBL" id="RXIR01000002">
    <property type="protein sequence ID" value="TVS30036.1"/>
    <property type="molecule type" value="Genomic_DNA"/>
</dbReference>
<organism evidence="1 2">
    <name type="scientific">Corynebacterium sanguinis</name>
    <dbReference type="NCBI Taxonomy" id="2594913"/>
    <lineage>
        <taxon>Bacteria</taxon>
        <taxon>Bacillati</taxon>
        <taxon>Actinomycetota</taxon>
        <taxon>Actinomycetes</taxon>
        <taxon>Mycobacteriales</taxon>
        <taxon>Corynebacteriaceae</taxon>
        <taxon>Corynebacterium</taxon>
    </lineage>
</organism>
<accession>A0A6C1U1R3</accession>
<dbReference type="InterPro" id="IPR043132">
    <property type="entry name" value="BCAT-like_C"/>
</dbReference>
<dbReference type="AlphaFoldDB" id="A0A6C1U1R3"/>
<sequence>MTSYVWQGRWVPTRDTPQGFDCADSWRHEYGRARGLELHRMRFAAGVGPLPAGMWESALALLDASADLFPRISVYEERFRLDIRPAPPVRESTDLTLVSAPDPRTMPLLKGPDLMRLAEHRRAHAIAGTDDVILGDFAETTTGTLVGWNGRTLVLPEATRLPSTTEALVVERAKKLGCDVAHGVLDPAKPMWFLNALHGISPVRRIVSHTAVVLLPRSPGESEWRSWWRYKQLDF</sequence>